<dbReference type="SUPFAM" id="SSF54236">
    <property type="entry name" value="Ubiquitin-like"/>
    <property type="match status" value="1"/>
</dbReference>
<proteinExistence type="predicted"/>
<name>A0A7S4NDB5_9EUKA</name>
<dbReference type="Gene3D" id="3.10.20.90">
    <property type="entry name" value="Phosphatidylinositol 3-kinase Catalytic Subunit, Chain A, domain 1"/>
    <property type="match status" value="1"/>
</dbReference>
<reference evidence="1" key="1">
    <citation type="submission" date="2021-01" db="EMBL/GenBank/DDBJ databases">
        <authorList>
            <person name="Corre E."/>
            <person name="Pelletier E."/>
            <person name="Niang G."/>
            <person name="Scheremetjew M."/>
            <person name="Finn R."/>
            <person name="Kale V."/>
            <person name="Holt S."/>
            <person name="Cochrane G."/>
            <person name="Meng A."/>
            <person name="Brown T."/>
            <person name="Cohen L."/>
        </authorList>
    </citation>
    <scope>NUCLEOTIDE SEQUENCE</scope>
    <source>
        <strain evidence="1">SoJaBio B1-5/56/2</strain>
    </source>
</reference>
<evidence type="ECO:0000313" key="1">
    <source>
        <dbReference type="EMBL" id="CAE2281697.1"/>
    </source>
</evidence>
<protein>
    <recommendedName>
        <fullName evidence="2">Ubiquitin-like domain-containing protein</fullName>
    </recommendedName>
</protein>
<organism evidence="1">
    <name type="scientific">Paramoeba aestuarina</name>
    <dbReference type="NCBI Taxonomy" id="180227"/>
    <lineage>
        <taxon>Eukaryota</taxon>
        <taxon>Amoebozoa</taxon>
        <taxon>Discosea</taxon>
        <taxon>Flabellinia</taxon>
        <taxon>Dactylopodida</taxon>
        <taxon>Paramoebidae</taxon>
        <taxon>Paramoeba</taxon>
    </lineage>
</organism>
<accession>A0A7S4NDB5</accession>
<evidence type="ECO:0008006" key="2">
    <source>
        <dbReference type="Google" id="ProtNLM"/>
    </source>
</evidence>
<dbReference type="CDD" id="cd17039">
    <property type="entry name" value="Ubl_ubiquitin_like"/>
    <property type="match status" value="1"/>
</dbReference>
<dbReference type="EMBL" id="HBKR01005470">
    <property type="protein sequence ID" value="CAE2281697.1"/>
    <property type="molecule type" value="Transcribed_RNA"/>
</dbReference>
<dbReference type="AlphaFoldDB" id="A0A7S4NDB5"/>
<gene>
    <name evidence="1" type="ORF">NAES01612_LOCUS3683</name>
</gene>
<dbReference type="InterPro" id="IPR029071">
    <property type="entry name" value="Ubiquitin-like_domsf"/>
</dbReference>
<sequence>MKVTVFHTANQRSQVYDLEESQMTVKGVKSAIFDLEGIPIEYQQLSRGKTKLSSDAPLARDDNISLTLIDMDGGDPHFDCGNSFVCIFRCMCCYSGIDSEWKKCQWFCCKCGI</sequence>